<evidence type="ECO:0000313" key="2">
    <source>
        <dbReference type="Proteomes" id="UP000000305"/>
    </source>
</evidence>
<accession>E9HET1</accession>
<organism evidence="1 2">
    <name type="scientific">Daphnia pulex</name>
    <name type="common">Water flea</name>
    <dbReference type="NCBI Taxonomy" id="6669"/>
    <lineage>
        <taxon>Eukaryota</taxon>
        <taxon>Metazoa</taxon>
        <taxon>Ecdysozoa</taxon>
        <taxon>Arthropoda</taxon>
        <taxon>Crustacea</taxon>
        <taxon>Branchiopoda</taxon>
        <taxon>Diplostraca</taxon>
        <taxon>Cladocera</taxon>
        <taxon>Anomopoda</taxon>
        <taxon>Daphniidae</taxon>
        <taxon>Daphnia</taxon>
    </lineage>
</organism>
<dbReference type="EMBL" id="GL732631">
    <property type="protein sequence ID" value="EFX69724.1"/>
    <property type="molecule type" value="Genomic_DNA"/>
</dbReference>
<dbReference type="InParanoid" id="E9HET1"/>
<keyword evidence="2" id="KW-1185">Reference proteome</keyword>
<reference evidence="1 2" key="1">
    <citation type="journal article" date="2011" name="Science">
        <title>The ecoresponsive genome of Daphnia pulex.</title>
        <authorList>
            <person name="Colbourne J.K."/>
            <person name="Pfrender M.E."/>
            <person name="Gilbert D."/>
            <person name="Thomas W.K."/>
            <person name="Tucker A."/>
            <person name="Oakley T.H."/>
            <person name="Tokishita S."/>
            <person name="Aerts A."/>
            <person name="Arnold G.J."/>
            <person name="Basu M.K."/>
            <person name="Bauer D.J."/>
            <person name="Caceres C.E."/>
            <person name="Carmel L."/>
            <person name="Casola C."/>
            <person name="Choi J.H."/>
            <person name="Detter J.C."/>
            <person name="Dong Q."/>
            <person name="Dusheyko S."/>
            <person name="Eads B.D."/>
            <person name="Frohlich T."/>
            <person name="Geiler-Samerotte K.A."/>
            <person name="Gerlach D."/>
            <person name="Hatcher P."/>
            <person name="Jogdeo S."/>
            <person name="Krijgsveld J."/>
            <person name="Kriventseva E.V."/>
            <person name="Kultz D."/>
            <person name="Laforsch C."/>
            <person name="Lindquist E."/>
            <person name="Lopez J."/>
            <person name="Manak J.R."/>
            <person name="Muller J."/>
            <person name="Pangilinan J."/>
            <person name="Patwardhan R.P."/>
            <person name="Pitluck S."/>
            <person name="Pritham E.J."/>
            <person name="Rechtsteiner A."/>
            <person name="Rho M."/>
            <person name="Rogozin I.B."/>
            <person name="Sakarya O."/>
            <person name="Salamov A."/>
            <person name="Schaack S."/>
            <person name="Shapiro H."/>
            <person name="Shiga Y."/>
            <person name="Skalitzky C."/>
            <person name="Smith Z."/>
            <person name="Souvorov A."/>
            <person name="Sung W."/>
            <person name="Tang Z."/>
            <person name="Tsuchiya D."/>
            <person name="Tu H."/>
            <person name="Vos H."/>
            <person name="Wang M."/>
            <person name="Wolf Y.I."/>
            <person name="Yamagata H."/>
            <person name="Yamada T."/>
            <person name="Ye Y."/>
            <person name="Shaw J.R."/>
            <person name="Andrews J."/>
            <person name="Crease T.J."/>
            <person name="Tang H."/>
            <person name="Lucas S.M."/>
            <person name="Robertson H.M."/>
            <person name="Bork P."/>
            <person name="Koonin E.V."/>
            <person name="Zdobnov E.M."/>
            <person name="Grigoriev I.V."/>
            <person name="Lynch M."/>
            <person name="Boore J.L."/>
        </authorList>
    </citation>
    <scope>NUCLEOTIDE SEQUENCE [LARGE SCALE GENOMIC DNA]</scope>
</reference>
<dbReference type="AlphaFoldDB" id="E9HET1"/>
<dbReference type="Proteomes" id="UP000000305">
    <property type="component" value="Unassembled WGS sequence"/>
</dbReference>
<dbReference type="KEGG" id="dpx:DAPPUDRAFT_113351"/>
<dbReference type="HOGENOM" id="CLU_1940185_0_0_1"/>
<gene>
    <name evidence="1" type="ORF">DAPPUDRAFT_113351</name>
</gene>
<proteinExistence type="predicted"/>
<name>E9HET1_DAPPU</name>
<sequence length="130" mass="14088">MERSACAMAVGAGAAGVAGVMWPFLPVSVRLSVSLIGTMTGGHKIRVLSHIEKVTIVPLEVAECLKEETVYSMQLIRRSMFGESNADDMKRGIKEVADNFDRAIKNVSFVIVSKMDFAGSRKRAQPAQTS</sequence>
<evidence type="ECO:0000313" key="1">
    <source>
        <dbReference type="EMBL" id="EFX69724.1"/>
    </source>
</evidence>
<protein>
    <submittedName>
        <fullName evidence="1">Uncharacterized protein</fullName>
    </submittedName>
</protein>